<keyword evidence="5 9" id="KW-0408">Iron</keyword>
<dbReference type="PANTHER" id="PTHR37168">
    <property type="entry name" value="CRISPR-ASSOCIATED EXONUCLEASE CAS4"/>
    <property type="match status" value="1"/>
</dbReference>
<comment type="caution">
    <text evidence="11">The sequence shown here is derived from an EMBL/GenBank/DDBJ whole genome shotgun (WGS) entry which is preliminary data.</text>
</comment>
<keyword evidence="1 9" id="KW-0540">Nuclease</keyword>
<accession>A0AA45WNN4</accession>
<dbReference type="InterPro" id="IPR011604">
    <property type="entry name" value="PDDEXK-like_dom_sf"/>
</dbReference>
<dbReference type="EC" id="3.1.12.1" evidence="9"/>
<evidence type="ECO:0000256" key="5">
    <source>
        <dbReference type="ARBA" id="ARBA00023004"/>
    </source>
</evidence>
<dbReference type="NCBIfam" id="TIGR00372">
    <property type="entry name" value="cas4"/>
    <property type="match status" value="1"/>
</dbReference>
<dbReference type="GO" id="GO:0046872">
    <property type="term" value="F:metal ion binding"/>
    <property type="evidence" value="ECO:0007669"/>
    <property type="project" value="UniProtKB-KW"/>
</dbReference>
<comment type="cofactor">
    <cofactor evidence="9">
        <name>iron-sulfur cluster</name>
        <dbReference type="ChEBI" id="CHEBI:30408"/>
    </cofactor>
</comment>
<keyword evidence="3 9" id="KW-0378">Hydrolase</keyword>
<dbReference type="InterPro" id="IPR013343">
    <property type="entry name" value="CRISPR-assoc_prot_Cas4"/>
</dbReference>
<name>A0AA45WNN4_9AQUI</name>
<organism evidence="11 12">
    <name type="scientific">Venenivibrio stagnispumantis</name>
    <dbReference type="NCBI Taxonomy" id="407998"/>
    <lineage>
        <taxon>Bacteria</taxon>
        <taxon>Pseudomonadati</taxon>
        <taxon>Aquificota</taxon>
        <taxon>Aquificia</taxon>
        <taxon>Aquificales</taxon>
        <taxon>Hydrogenothermaceae</taxon>
        <taxon>Venenivibrio</taxon>
    </lineage>
</organism>
<dbReference type="Proteomes" id="UP001157947">
    <property type="component" value="Unassembled WGS sequence"/>
</dbReference>
<evidence type="ECO:0000259" key="10">
    <source>
        <dbReference type="Pfam" id="PF01930"/>
    </source>
</evidence>
<dbReference type="Gene3D" id="3.90.320.10">
    <property type="match status" value="1"/>
</dbReference>
<dbReference type="RefSeq" id="WP_265134831.1">
    <property type="nucleotide sequence ID" value="NZ_FXTX01000018.1"/>
</dbReference>
<dbReference type="PANTHER" id="PTHR37168:SF1">
    <property type="entry name" value="CRISPR-ASSOCIATED EXONUCLEASE CAS4"/>
    <property type="match status" value="1"/>
</dbReference>
<comment type="function">
    <text evidence="9">CRISPR (clustered regularly interspaced short palindromic repeat) is an adaptive immune system that provides protection against mobile genetic elements (viruses, transposable elements and conjugative plasmids). CRISPR clusters contain sequences complementary to antecedent mobile elements and target invading nucleic acids. CRISPR clusters are transcribed and processed into CRISPR RNA (crRNA).</text>
</comment>
<feature type="domain" description="DUF83" evidence="10">
    <location>
        <begin position="13"/>
        <end position="169"/>
    </location>
</feature>
<evidence type="ECO:0000313" key="12">
    <source>
        <dbReference type="Proteomes" id="UP001157947"/>
    </source>
</evidence>
<evidence type="ECO:0000256" key="2">
    <source>
        <dbReference type="ARBA" id="ARBA00022723"/>
    </source>
</evidence>
<keyword evidence="12" id="KW-1185">Reference proteome</keyword>
<comment type="cofactor">
    <cofactor evidence="9">
        <name>Mg(2+)</name>
        <dbReference type="ChEBI" id="CHEBI:18420"/>
    </cofactor>
    <cofactor evidence="9">
        <name>Mn(2+)</name>
        <dbReference type="ChEBI" id="CHEBI:29035"/>
    </cofactor>
    <text evidence="9">Mg(2+) or Mn(2+) required for ssDNA cleavage activity.</text>
</comment>
<dbReference type="AlphaFoldDB" id="A0AA45WNN4"/>
<evidence type="ECO:0000256" key="7">
    <source>
        <dbReference type="ARBA" id="ARBA00023118"/>
    </source>
</evidence>
<keyword evidence="4 9" id="KW-0269">Exonuclease</keyword>
<dbReference type="GO" id="GO:0004527">
    <property type="term" value="F:exonuclease activity"/>
    <property type="evidence" value="ECO:0007669"/>
    <property type="project" value="UniProtKB-KW"/>
</dbReference>
<dbReference type="InterPro" id="IPR022765">
    <property type="entry name" value="Dna2/Cas4_DUF83"/>
</dbReference>
<proteinExistence type="inferred from homology"/>
<keyword evidence="2 9" id="KW-0479">Metal-binding</keyword>
<evidence type="ECO:0000256" key="1">
    <source>
        <dbReference type="ARBA" id="ARBA00022722"/>
    </source>
</evidence>
<evidence type="ECO:0000256" key="9">
    <source>
        <dbReference type="RuleBase" id="RU365022"/>
    </source>
</evidence>
<comment type="similarity">
    <text evidence="9">Belongs to the CRISPR-associated exonuclease Cas4 family.</text>
</comment>
<dbReference type="EMBL" id="FXTX01000018">
    <property type="protein sequence ID" value="SMP18961.1"/>
    <property type="molecule type" value="Genomic_DNA"/>
</dbReference>
<dbReference type="GO" id="GO:0051536">
    <property type="term" value="F:iron-sulfur cluster binding"/>
    <property type="evidence" value="ECO:0007669"/>
    <property type="project" value="UniProtKB-KW"/>
</dbReference>
<dbReference type="Pfam" id="PF01930">
    <property type="entry name" value="Cas_Cas4"/>
    <property type="match status" value="1"/>
</dbReference>
<keyword evidence="6 9" id="KW-0411">Iron-sulfur</keyword>
<evidence type="ECO:0000256" key="4">
    <source>
        <dbReference type="ARBA" id="ARBA00022839"/>
    </source>
</evidence>
<evidence type="ECO:0000313" key="11">
    <source>
        <dbReference type="EMBL" id="SMP18961.1"/>
    </source>
</evidence>
<protein>
    <recommendedName>
        <fullName evidence="9">CRISPR-associated exonuclease Cas4</fullName>
        <ecNumber evidence="9">3.1.12.1</ecNumber>
    </recommendedName>
</protein>
<keyword evidence="8 9" id="KW-0464">Manganese</keyword>
<gene>
    <name evidence="11" type="ORF">SAMN06264868_11835</name>
</gene>
<dbReference type="GO" id="GO:0051607">
    <property type="term" value="P:defense response to virus"/>
    <property type="evidence" value="ECO:0007669"/>
    <property type="project" value="UniProtKB-KW"/>
</dbReference>
<keyword evidence="7 9" id="KW-0051">Antiviral defense</keyword>
<evidence type="ECO:0000256" key="6">
    <source>
        <dbReference type="ARBA" id="ARBA00023014"/>
    </source>
</evidence>
<evidence type="ECO:0000256" key="3">
    <source>
        <dbReference type="ARBA" id="ARBA00022801"/>
    </source>
</evidence>
<reference evidence="11" key="1">
    <citation type="submission" date="2017-05" db="EMBL/GenBank/DDBJ databases">
        <authorList>
            <person name="Varghese N."/>
            <person name="Submissions S."/>
        </authorList>
    </citation>
    <scope>NUCLEOTIDE SEQUENCE</scope>
    <source>
        <strain evidence="11">DSM 18763</strain>
    </source>
</reference>
<sequence length="170" mass="20492">MMEEINFEELKVNGIKVNYYFICQRKLWLFDRKISMEDKSDKVLLGILLHEESYKRENAKEILIDNLISIDIVDNLNIREVKYSDKMEEADKMQILYYLYYLKRLGIEKKGIINYPKQKKKEYIELTPEYEKKIEEILAEINKILKKDKPPTVIDAPYCKKCAYYEFCYG</sequence>
<evidence type="ECO:0000256" key="8">
    <source>
        <dbReference type="ARBA" id="ARBA00023211"/>
    </source>
</evidence>